<feature type="active site" description="Proton acceptor" evidence="8">
    <location>
        <position position="595"/>
    </location>
</feature>
<reference evidence="11" key="1">
    <citation type="submission" date="2023-03" db="EMBL/GenBank/DDBJ databases">
        <title>Massive genome expansion in bonnet fungi (Mycena s.s.) driven by repeated elements and novel gene families across ecological guilds.</title>
        <authorList>
            <consortium name="Lawrence Berkeley National Laboratory"/>
            <person name="Harder C.B."/>
            <person name="Miyauchi S."/>
            <person name="Viragh M."/>
            <person name="Kuo A."/>
            <person name="Thoen E."/>
            <person name="Andreopoulos B."/>
            <person name="Lu D."/>
            <person name="Skrede I."/>
            <person name="Drula E."/>
            <person name="Henrissat B."/>
            <person name="Morin E."/>
            <person name="Kohler A."/>
            <person name="Barry K."/>
            <person name="LaButti K."/>
            <person name="Morin E."/>
            <person name="Salamov A."/>
            <person name="Lipzen A."/>
            <person name="Mereny Z."/>
            <person name="Hegedus B."/>
            <person name="Baldrian P."/>
            <person name="Stursova M."/>
            <person name="Weitz H."/>
            <person name="Taylor A."/>
            <person name="Grigoriev I.V."/>
            <person name="Nagy L.G."/>
            <person name="Martin F."/>
            <person name="Kauserud H."/>
        </authorList>
    </citation>
    <scope>NUCLEOTIDE SEQUENCE</scope>
    <source>
        <strain evidence="11">9144</strain>
    </source>
</reference>
<dbReference type="GO" id="GO:0016614">
    <property type="term" value="F:oxidoreductase activity, acting on CH-OH group of donors"/>
    <property type="evidence" value="ECO:0007669"/>
    <property type="project" value="InterPro"/>
</dbReference>
<protein>
    <recommendedName>
        <fullName evidence="13">Alcohol oxidase</fullName>
    </recommendedName>
</protein>
<evidence type="ECO:0000256" key="8">
    <source>
        <dbReference type="PIRSR" id="PIRSR000137-1"/>
    </source>
</evidence>
<comment type="cofactor">
    <cofactor evidence="1">
        <name>FAD</name>
        <dbReference type="ChEBI" id="CHEBI:57692"/>
    </cofactor>
</comment>
<dbReference type="Pfam" id="PF05199">
    <property type="entry name" value="GMC_oxred_C"/>
    <property type="match status" value="1"/>
</dbReference>
<sequence length="616" mass="67734">MAPTTFDYVLIGGGTAGLTVAARLVEDPAIRVCVLEAGEDVTKELNFVVPGFVNNNLGQPRVDWGFMSTPQVHANGRRIYLPRGKALGGSSMHLSPWDRQRGISKAYWNIFGRDQSKLTRIHQSETFAPTAEEMFILQIDFNENAHGTSGPIQRTAPKWIADLHTPFNQGLSALGISCNRDAASGNNVGAWTSSLAIDSNRARRSSASAYYEPNKSNPKLVVITGAQATRILLPPTIREIWLPLESIFTRMASCTRCPLERKFCCVQASATAQHLRAALLSSISYPGTFKTPQLLELSGIVSYQPLFDVSATKRSLMPTRYSNYCTISINSILWNRDTLSNNLQEHFHVPFVTETDPIRYESLEALLSPTRAAEEWKVYEELKRGKLSTSGSSFFSFLTKGNCMNVDYVVPEKIRTSLNPAVENIQKAWLAGNNVPFLEIALYPGFLPTIGSTPEDGKSYFSVFTALTHPFSSGTVHIVSSNPLSALDIDYNVLDNQIDIDVLTHGIKFARRLVATEGLNEIIVKEVVPGPTVQSDDELENFIRDTIGVAFHPIGTASMLPQSEGGVVDSSLKVYGTSNLRVIDASIIPIHLSAHIQATVYAIAEKAADIIKRERK</sequence>
<evidence type="ECO:0000259" key="9">
    <source>
        <dbReference type="Pfam" id="PF00732"/>
    </source>
</evidence>
<evidence type="ECO:0000313" key="11">
    <source>
        <dbReference type="EMBL" id="KAJ7208879.1"/>
    </source>
</evidence>
<dbReference type="Gene3D" id="3.30.560.10">
    <property type="entry name" value="Glucose Oxidase, domain 3"/>
    <property type="match status" value="1"/>
</dbReference>
<dbReference type="EMBL" id="JARJCW010000032">
    <property type="protein sequence ID" value="KAJ7208879.1"/>
    <property type="molecule type" value="Genomic_DNA"/>
</dbReference>
<dbReference type="PIRSF" id="PIRSF000137">
    <property type="entry name" value="Alcohol_oxidase"/>
    <property type="match status" value="1"/>
</dbReference>
<proteinExistence type="inferred from homology"/>
<name>A0AAD6YEG0_9AGAR</name>
<evidence type="ECO:0000256" key="1">
    <source>
        <dbReference type="ARBA" id="ARBA00001974"/>
    </source>
</evidence>
<keyword evidence="6" id="KW-0560">Oxidoreductase</keyword>
<dbReference type="Pfam" id="PF00732">
    <property type="entry name" value="GMC_oxred_N"/>
    <property type="match status" value="1"/>
</dbReference>
<keyword evidence="12" id="KW-1185">Reference proteome</keyword>
<gene>
    <name evidence="11" type="ORF">GGX14DRAFT_632830</name>
</gene>
<evidence type="ECO:0000256" key="7">
    <source>
        <dbReference type="ARBA" id="ARBA00023180"/>
    </source>
</evidence>
<comment type="caution">
    <text evidence="11">The sequence shown here is derived from an EMBL/GenBank/DDBJ whole genome shotgun (WGS) entry which is preliminary data.</text>
</comment>
<evidence type="ECO:0000256" key="5">
    <source>
        <dbReference type="ARBA" id="ARBA00022827"/>
    </source>
</evidence>
<keyword evidence="4" id="KW-0732">Signal</keyword>
<dbReference type="Proteomes" id="UP001219525">
    <property type="component" value="Unassembled WGS sequence"/>
</dbReference>
<evidence type="ECO:0000256" key="6">
    <source>
        <dbReference type="ARBA" id="ARBA00023002"/>
    </source>
</evidence>
<evidence type="ECO:0008006" key="13">
    <source>
        <dbReference type="Google" id="ProtNLM"/>
    </source>
</evidence>
<evidence type="ECO:0000313" key="12">
    <source>
        <dbReference type="Proteomes" id="UP001219525"/>
    </source>
</evidence>
<dbReference type="InterPro" id="IPR012132">
    <property type="entry name" value="GMC_OxRdtase"/>
</dbReference>
<evidence type="ECO:0000256" key="2">
    <source>
        <dbReference type="ARBA" id="ARBA00010790"/>
    </source>
</evidence>
<feature type="domain" description="Glucose-methanol-choline oxidoreductase C-terminal" evidence="10">
    <location>
        <begin position="470"/>
        <end position="604"/>
    </location>
</feature>
<evidence type="ECO:0000259" key="10">
    <source>
        <dbReference type="Pfam" id="PF05199"/>
    </source>
</evidence>
<comment type="similarity">
    <text evidence="2">Belongs to the GMC oxidoreductase family.</text>
</comment>
<feature type="active site" description="Proton donor" evidence="8">
    <location>
        <position position="552"/>
    </location>
</feature>
<feature type="domain" description="Glucose-methanol-choline oxidoreductase N-terminal" evidence="9">
    <location>
        <begin position="6"/>
        <end position="346"/>
    </location>
</feature>
<evidence type="ECO:0000256" key="3">
    <source>
        <dbReference type="ARBA" id="ARBA00022630"/>
    </source>
</evidence>
<keyword evidence="7" id="KW-0325">Glycoprotein</keyword>
<keyword evidence="3" id="KW-0285">Flavoprotein</keyword>
<dbReference type="InterPro" id="IPR000172">
    <property type="entry name" value="GMC_OxRdtase_N"/>
</dbReference>
<keyword evidence="5" id="KW-0274">FAD</keyword>
<dbReference type="PANTHER" id="PTHR11552:SF201">
    <property type="entry name" value="GLUCOSE-METHANOL-CHOLINE OXIDOREDUCTASE N-TERMINAL DOMAIN-CONTAINING PROTEIN"/>
    <property type="match status" value="1"/>
</dbReference>
<dbReference type="InterPro" id="IPR007867">
    <property type="entry name" value="GMC_OxRtase_C"/>
</dbReference>
<dbReference type="GO" id="GO:0050660">
    <property type="term" value="F:flavin adenine dinucleotide binding"/>
    <property type="evidence" value="ECO:0007669"/>
    <property type="project" value="InterPro"/>
</dbReference>
<evidence type="ECO:0000256" key="4">
    <source>
        <dbReference type="ARBA" id="ARBA00022729"/>
    </source>
</evidence>
<dbReference type="SUPFAM" id="SSF51905">
    <property type="entry name" value="FAD/NAD(P)-binding domain"/>
    <property type="match status" value="1"/>
</dbReference>
<dbReference type="PANTHER" id="PTHR11552">
    <property type="entry name" value="GLUCOSE-METHANOL-CHOLINE GMC OXIDOREDUCTASE"/>
    <property type="match status" value="1"/>
</dbReference>
<dbReference type="SUPFAM" id="SSF54373">
    <property type="entry name" value="FAD-linked reductases, C-terminal domain"/>
    <property type="match status" value="1"/>
</dbReference>
<accession>A0AAD6YEG0</accession>
<dbReference type="InterPro" id="IPR036188">
    <property type="entry name" value="FAD/NAD-bd_sf"/>
</dbReference>
<organism evidence="11 12">
    <name type="scientific">Mycena pura</name>
    <dbReference type="NCBI Taxonomy" id="153505"/>
    <lineage>
        <taxon>Eukaryota</taxon>
        <taxon>Fungi</taxon>
        <taxon>Dikarya</taxon>
        <taxon>Basidiomycota</taxon>
        <taxon>Agaricomycotina</taxon>
        <taxon>Agaricomycetes</taxon>
        <taxon>Agaricomycetidae</taxon>
        <taxon>Agaricales</taxon>
        <taxon>Marasmiineae</taxon>
        <taxon>Mycenaceae</taxon>
        <taxon>Mycena</taxon>
    </lineage>
</organism>
<dbReference type="Gene3D" id="3.50.50.60">
    <property type="entry name" value="FAD/NAD(P)-binding domain"/>
    <property type="match status" value="1"/>
</dbReference>
<dbReference type="AlphaFoldDB" id="A0AAD6YEG0"/>